<keyword evidence="2" id="KW-1185">Reference proteome</keyword>
<reference evidence="1 2" key="1">
    <citation type="journal article" date="2021" name="Sci. Rep.">
        <title>Chromosome anchoring in Senegalese sole (Solea senegalensis) reveals sex-associated markers and genome rearrangements in flatfish.</title>
        <authorList>
            <person name="Guerrero-Cozar I."/>
            <person name="Gomez-Garrido J."/>
            <person name="Berbel C."/>
            <person name="Martinez-Blanch J.F."/>
            <person name="Alioto T."/>
            <person name="Claros M.G."/>
            <person name="Gagnaire P.A."/>
            <person name="Manchado M."/>
        </authorList>
    </citation>
    <scope>NUCLEOTIDE SEQUENCE [LARGE SCALE GENOMIC DNA]</scope>
    <source>
        <strain evidence="1">Sse05_10M</strain>
    </source>
</reference>
<comment type="caution">
    <text evidence="1">The sequence shown here is derived from an EMBL/GenBank/DDBJ whole genome shotgun (WGS) entry which is preliminary data.</text>
</comment>
<dbReference type="EMBL" id="JAGKHQ010000020">
    <property type="protein sequence ID" value="KAG7479292.1"/>
    <property type="molecule type" value="Genomic_DNA"/>
</dbReference>
<dbReference type="Proteomes" id="UP000693946">
    <property type="component" value="Linkage Group LG8"/>
</dbReference>
<organism evidence="1 2">
    <name type="scientific">Solea senegalensis</name>
    <name type="common">Senegalese sole</name>
    <dbReference type="NCBI Taxonomy" id="28829"/>
    <lineage>
        <taxon>Eukaryota</taxon>
        <taxon>Metazoa</taxon>
        <taxon>Chordata</taxon>
        <taxon>Craniata</taxon>
        <taxon>Vertebrata</taxon>
        <taxon>Euteleostomi</taxon>
        <taxon>Actinopterygii</taxon>
        <taxon>Neopterygii</taxon>
        <taxon>Teleostei</taxon>
        <taxon>Neoteleostei</taxon>
        <taxon>Acanthomorphata</taxon>
        <taxon>Carangaria</taxon>
        <taxon>Pleuronectiformes</taxon>
        <taxon>Pleuronectoidei</taxon>
        <taxon>Soleidae</taxon>
        <taxon>Solea</taxon>
    </lineage>
</organism>
<evidence type="ECO:0000313" key="2">
    <source>
        <dbReference type="Proteomes" id="UP000693946"/>
    </source>
</evidence>
<gene>
    <name evidence="1" type="ORF">JOB18_022528</name>
</gene>
<proteinExistence type="predicted"/>
<sequence>MQLERVYFFQASFKPHVSMLHTCMCSGEGLRTTGRRGEGERIFKDFIVLLGEVCREPPGCSSVLNETLLRRTGSIKITCPQGALLWQAANPQP</sequence>
<protein>
    <submittedName>
        <fullName evidence="1">Uncharacterized protein</fullName>
    </submittedName>
</protein>
<evidence type="ECO:0000313" key="1">
    <source>
        <dbReference type="EMBL" id="KAG7479292.1"/>
    </source>
</evidence>
<name>A0AAV6PX82_SOLSE</name>
<dbReference type="AlphaFoldDB" id="A0AAV6PX82"/>
<accession>A0AAV6PX82</accession>